<reference evidence="14" key="1">
    <citation type="submission" date="2021-02" db="EMBL/GenBank/DDBJ databases">
        <authorList>
            <person name="Nowell W R."/>
        </authorList>
    </citation>
    <scope>NUCLEOTIDE SEQUENCE</scope>
</reference>
<dbReference type="InterPro" id="IPR012337">
    <property type="entry name" value="RNaseH-like_sf"/>
</dbReference>
<keyword evidence="8" id="KW-0479">Metal-binding</keyword>
<organism evidence="14 15">
    <name type="scientific">Adineta steineri</name>
    <dbReference type="NCBI Taxonomy" id="433720"/>
    <lineage>
        <taxon>Eukaryota</taxon>
        <taxon>Metazoa</taxon>
        <taxon>Spiralia</taxon>
        <taxon>Gnathifera</taxon>
        <taxon>Rotifera</taxon>
        <taxon>Eurotatoria</taxon>
        <taxon>Bdelloidea</taxon>
        <taxon>Adinetida</taxon>
        <taxon>Adinetidae</taxon>
        <taxon>Adineta</taxon>
    </lineage>
</organism>
<protein>
    <recommendedName>
        <fullName evidence="6">Ribonuclease H</fullName>
        <ecNumber evidence="5">3.1.26.4</ecNumber>
    </recommendedName>
</protein>
<dbReference type="PANTHER" id="PTHR10642">
    <property type="entry name" value="RIBONUCLEASE H1"/>
    <property type="match status" value="1"/>
</dbReference>
<feature type="region of interest" description="Disordered" evidence="12">
    <location>
        <begin position="236"/>
        <end position="255"/>
    </location>
</feature>
<dbReference type="Pfam" id="PF01693">
    <property type="entry name" value="Cauli_VI"/>
    <property type="match status" value="1"/>
</dbReference>
<dbReference type="FunFam" id="3.30.420.10:FF:000115">
    <property type="entry name" value="Ribonuclease H"/>
    <property type="match status" value="1"/>
</dbReference>
<name>A0A820H0X8_9BILA</name>
<evidence type="ECO:0000256" key="12">
    <source>
        <dbReference type="SAM" id="MobiDB-lite"/>
    </source>
</evidence>
<sequence length="255" mass="29229">NILQQMPYYVVRQGRKPGIYNTWDECHKQVDKFTGAQFKKFKTYPEAQEFLNGKVPIQKTVETKSPVKKSKQWNNIPADLMKDSIKKYSVASSYQKLTIIDSNTEQGEYKVAYSDGCCFSNGRVGSRAGYGVYWDDDHPWNTSERLYGDQTNQRAELAAAISAMEVAISNSITHLEIRTDSKYTIQSATEWIHGWKRSNWIKKTDNKPVMNKDLMVKIDELQQKLKLKWTYVPGHSSNKGNDEADRLAKAGAQKQ</sequence>
<keyword evidence="10" id="KW-0378">Hydrolase</keyword>
<evidence type="ECO:0000256" key="5">
    <source>
        <dbReference type="ARBA" id="ARBA00012180"/>
    </source>
</evidence>
<evidence type="ECO:0000256" key="3">
    <source>
        <dbReference type="ARBA" id="ARBA00004065"/>
    </source>
</evidence>
<comment type="cofactor">
    <cofactor evidence="2">
        <name>Mg(2+)</name>
        <dbReference type="ChEBI" id="CHEBI:18420"/>
    </cofactor>
</comment>
<dbReference type="Gene3D" id="3.30.420.10">
    <property type="entry name" value="Ribonuclease H-like superfamily/Ribonuclease H"/>
    <property type="match status" value="1"/>
</dbReference>
<evidence type="ECO:0000256" key="11">
    <source>
        <dbReference type="ARBA" id="ARBA00022842"/>
    </source>
</evidence>
<keyword evidence="11" id="KW-0460">Magnesium</keyword>
<dbReference type="GO" id="GO:0003676">
    <property type="term" value="F:nucleic acid binding"/>
    <property type="evidence" value="ECO:0007669"/>
    <property type="project" value="InterPro"/>
</dbReference>
<dbReference type="CDD" id="cd09280">
    <property type="entry name" value="RNase_HI_eukaryote_like"/>
    <property type="match status" value="1"/>
</dbReference>
<dbReference type="InterPro" id="IPR037056">
    <property type="entry name" value="RNase_H1_N_sf"/>
</dbReference>
<dbReference type="GO" id="GO:0004523">
    <property type="term" value="F:RNA-DNA hybrid ribonuclease activity"/>
    <property type="evidence" value="ECO:0007669"/>
    <property type="project" value="UniProtKB-EC"/>
</dbReference>
<dbReference type="EC" id="3.1.26.4" evidence="5"/>
<dbReference type="SUPFAM" id="SSF53098">
    <property type="entry name" value="Ribonuclease H-like"/>
    <property type="match status" value="1"/>
</dbReference>
<comment type="catalytic activity">
    <reaction evidence="1">
        <text>Endonucleolytic cleavage to 5'-phosphomonoester.</text>
        <dbReference type="EC" id="3.1.26.4"/>
    </reaction>
</comment>
<evidence type="ECO:0000256" key="2">
    <source>
        <dbReference type="ARBA" id="ARBA00001946"/>
    </source>
</evidence>
<dbReference type="GO" id="GO:0043137">
    <property type="term" value="P:DNA replication, removal of RNA primer"/>
    <property type="evidence" value="ECO:0007669"/>
    <property type="project" value="TreeGrafter"/>
</dbReference>
<evidence type="ECO:0000256" key="7">
    <source>
        <dbReference type="ARBA" id="ARBA00022722"/>
    </source>
</evidence>
<dbReference type="InterPro" id="IPR050092">
    <property type="entry name" value="RNase_H"/>
</dbReference>
<dbReference type="InterPro" id="IPR002156">
    <property type="entry name" value="RNaseH_domain"/>
</dbReference>
<evidence type="ECO:0000256" key="10">
    <source>
        <dbReference type="ARBA" id="ARBA00022801"/>
    </source>
</evidence>
<proteinExistence type="inferred from homology"/>
<dbReference type="PROSITE" id="PS50879">
    <property type="entry name" value="RNASE_H_1"/>
    <property type="match status" value="1"/>
</dbReference>
<keyword evidence="9" id="KW-0255">Endonuclease</keyword>
<comment type="caution">
    <text evidence="14">The sequence shown here is derived from an EMBL/GenBank/DDBJ whole genome shotgun (WGS) entry which is preliminary data.</text>
</comment>
<feature type="domain" description="RNase H type-1" evidence="13">
    <location>
        <begin position="106"/>
        <end position="253"/>
    </location>
</feature>
<evidence type="ECO:0000256" key="8">
    <source>
        <dbReference type="ARBA" id="ARBA00022723"/>
    </source>
</evidence>
<evidence type="ECO:0000256" key="6">
    <source>
        <dbReference type="ARBA" id="ARBA00017721"/>
    </source>
</evidence>
<dbReference type="Pfam" id="PF00075">
    <property type="entry name" value="RNase_H"/>
    <property type="match status" value="1"/>
</dbReference>
<evidence type="ECO:0000313" key="15">
    <source>
        <dbReference type="Proteomes" id="UP000663868"/>
    </source>
</evidence>
<dbReference type="GO" id="GO:0000287">
    <property type="term" value="F:magnesium ion binding"/>
    <property type="evidence" value="ECO:0007669"/>
    <property type="project" value="InterPro"/>
</dbReference>
<dbReference type="FunFam" id="3.40.970.10:FF:000002">
    <property type="entry name" value="Ribonuclease H"/>
    <property type="match status" value="1"/>
</dbReference>
<dbReference type="InterPro" id="IPR011320">
    <property type="entry name" value="RNase_H1_N"/>
</dbReference>
<dbReference type="Gene3D" id="3.40.970.10">
    <property type="entry name" value="Ribonuclease H1, N-terminal domain"/>
    <property type="match status" value="1"/>
</dbReference>
<dbReference type="Proteomes" id="UP000663868">
    <property type="component" value="Unassembled WGS sequence"/>
</dbReference>
<dbReference type="InterPro" id="IPR036397">
    <property type="entry name" value="RNaseH_sf"/>
</dbReference>
<comment type="similarity">
    <text evidence="4">Belongs to the RNase H family.</text>
</comment>
<dbReference type="InterPro" id="IPR017067">
    <property type="entry name" value="RNase_H1_euk"/>
</dbReference>
<dbReference type="PANTHER" id="PTHR10642:SF26">
    <property type="entry name" value="RIBONUCLEASE H1"/>
    <property type="match status" value="1"/>
</dbReference>
<comment type="function">
    <text evidence="3">Endonuclease that specifically degrades the RNA of RNA-DNA hybrids.</text>
</comment>
<dbReference type="AlphaFoldDB" id="A0A820H0X8"/>
<evidence type="ECO:0000313" key="14">
    <source>
        <dbReference type="EMBL" id="CAF4288364.1"/>
    </source>
</evidence>
<evidence type="ECO:0000256" key="1">
    <source>
        <dbReference type="ARBA" id="ARBA00000077"/>
    </source>
</evidence>
<accession>A0A820H0X8</accession>
<dbReference type="InterPro" id="IPR009027">
    <property type="entry name" value="Ribosomal_bL9/RNase_H1_N"/>
</dbReference>
<dbReference type="PIRSF" id="PIRSF036852">
    <property type="entry name" value="Ribonuclease_H1_euk"/>
    <property type="match status" value="1"/>
</dbReference>
<dbReference type="SUPFAM" id="SSF55658">
    <property type="entry name" value="L9 N-domain-like"/>
    <property type="match status" value="1"/>
</dbReference>
<feature type="non-terminal residue" evidence="14">
    <location>
        <position position="255"/>
    </location>
</feature>
<dbReference type="EMBL" id="CAJOBB010013282">
    <property type="protein sequence ID" value="CAF4288364.1"/>
    <property type="molecule type" value="Genomic_DNA"/>
</dbReference>
<gene>
    <name evidence="14" type="ORF">KXQ929_LOCUS44844</name>
</gene>
<evidence type="ECO:0000256" key="4">
    <source>
        <dbReference type="ARBA" id="ARBA00005300"/>
    </source>
</evidence>
<keyword evidence="7" id="KW-0540">Nuclease</keyword>
<evidence type="ECO:0000256" key="9">
    <source>
        <dbReference type="ARBA" id="ARBA00022759"/>
    </source>
</evidence>
<evidence type="ECO:0000259" key="13">
    <source>
        <dbReference type="PROSITE" id="PS50879"/>
    </source>
</evidence>